<dbReference type="SUPFAM" id="SSF52058">
    <property type="entry name" value="L domain-like"/>
    <property type="match status" value="1"/>
</dbReference>
<dbReference type="Gramene" id="TraesCS5B02G570000.1">
    <property type="protein sequence ID" value="TraesCS5B02G570000.1.cds1"/>
    <property type="gene ID" value="TraesCS5B02G570000"/>
</dbReference>
<dbReference type="Gramene" id="TraesLDM5B03G03026400.2">
    <property type="protein sequence ID" value="TraesLDM5B03G03026400.2.CDS1"/>
    <property type="gene ID" value="TraesLDM5B03G03026400"/>
</dbReference>
<dbReference type="Proteomes" id="UP000019116">
    <property type="component" value="Chromosome 5B"/>
</dbReference>
<dbReference type="STRING" id="4565.A0A3B6LZ14"/>
<dbReference type="Gene3D" id="3.80.10.10">
    <property type="entry name" value="Ribonuclease Inhibitor"/>
    <property type="match status" value="4"/>
</dbReference>
<dbReference type="SMR" id="A0A3B6LZ14"/>
<dbReference type="Gramene" id="TraesCAD_scaffold_002311_01G000800.1">
    <property type="protein sequence ID" value="TraesCAD_scaffold_002311_01G000800.1"/>
    <property type="gene ID" value="TraesCAD_scaffold_002311_01G000800"/>
</dbReference>
<dbReference type="PANTHER" id="PTHR47186:SF3">
    <property type="entry name" value="OS09G0267800 PROTEIN"/>
    <property type="match status" value="1"/>
</dbReference>
<reference evidence="2" key="2">
    <citation type="submission" date="2018-10" db="UniProtKB">
        <authorList>
            <consortium name="EnsemblPlants"/>
        </authorList>
    </citation>
    <scope>IDENTIFICATION</scope>
</reference>
<dbReference type="PANTHER" id="PTHR47186">
    <property type="entry name" value="LEUCINE-RICH REPEAT-CONTAINING PROTEIN 57"/>
    <property type="match status" value="1"/>
</dbReference>
<dbReference type="OMA" id="CEELEFF"/>
<evidence type="ECO:0000313" key="3">
    <source>
        <dbReference type="Proteomes" id="UP000019116"/>
    </source>
</evidence>
<sequence>MYDCPDSIGDMTSLTQIVMDSATPALLEKVTAIRKRLNLVGKVEHHVHEIESRGCSSIVDLVGLTCSELILVDLQNVKRPGDAERVKLHDKSDTRVLKLLWKNKEGKSVLDRLVPPQSLENLLLDGYRSKSFPNWLFRISSCLPFLSELILCDLEACDCLPPLGALPNLRNLGLYNIPNIRKIGKEFYGEGGPCLKLRVLTLTLMENLVEWWTTKSSDESQEFLIPNLHHLSVTDCPKLKFVPYPPRSMVWLLENSETVLPERGFGKLLSPIRPSEVIIKGCSFSQDKWDRLQHFPTLEKFDLNSVSGLRALPEVMQCFTSLTSLYLFSLKGLETLPERLGHLGSLEKISICDCPNLTYFPESMKNLTALKKLFLKECKGLEALPGWLGQLTCLEEIHIENIPNLKSLPESMKNLTALNKLYFIECKGLETLPGWLGQLTCLEYIFIEDLPNLTSLPESMKNPTALKMLTLIKCYALETLPECFGPLTCLEELIISVCNLTSLPESMKNLTALKRLSLRWCKGLEILPDWLRHLTALEALTIGNCGNLTSVPESMKNLAALKN</sequence>
<dbReference type="SUPFAM" id="SSF52047">
    <property type="entry name" value="RNI-like"/>
    <property type="match status" value="1"/>
</dbReference>
<reference evidence="2" key="1">
    <citation type="submission" date="2018-08" db="EMBL/GenBank/DDBJ databases">
        <authorList>
            <person name="Rossello M."/>
        </authorList>
    </citation>
    <scope>NUCLEOTIDE SEQUENCE [LARGE SCALE GENOMIC DNA]</scope>
    <source>
        <strain evidence="2">cv. Chinese Spring</strain>
    </source>
</reference>
<name>A0A3B6LZ14_WHEAT</name>
<dbReference type="Gramene" id="TraesCS5B03G1377600.1">
    <property type="protein sequence ID" value="TraesCS5B03G1377600.1.CDS1"/>
    <property type="gene ID" value="TraesCS5B03G1377600"/>
</dbReference>
<dbReference type="OrthoDB" id="674488at2759"/>
<dbReference type="Gramene" id="TraesWEE_scaffold_013703_01G000100.1">
    <property type="protein sequence ID" value="TraesWEE_scaffold_013703_01G000100.1"/>
    <property type="gene ID" value="TraesWEE_scaffold_013703_01G000100"/>
</dbReference>
<evidence type="ECO:0000313" key="2">
    <source>
        <dbReference type="EnsemblPlants" id="TraesCS5B02G570000.1.cds1"/>
    </source>
</evidence>
<evidence type="ECO:0000259" key="1">
    <source>
        <dbReference type="Pfam" id="PF25019"/>
    </source>
</evidence>
<accession>A0A3B6LZ14</accession>
<dbReference type="Gramene" id="TraesCLE_scaffold_004452_01G000500.1">
    <property type="protein sequence ID" value="TraesCLE_scaffold_004452_01G000500.1"/>
    <property type="gene ID" value="TraesCLE_scaffold_004452_01G000500"/>
</dbReference>
<protein>
    <recommendedName>
        <fullName evidence="1">R13L1/DRL21-like LRR repeat region domain-containing protein</fullName>
    </recommendedName>
</protein>
<dbReference type="Pfam" id="PF25019">
    <property type="entry name" value="LRR_R13L1-DRL21"/>
    <property type="match status" value="1"/>
</dbReference>
<organism evidence="2">
    <name type="scientific">Triticum aestivum</name>
    <name type="common">Wheat</name>
    <dbReference type="NCBI Taxonomy" id="4565"/>
    <lineage>
        <taxon>Eukaryota</taxon>
        <taxon>Viridiplantae</taxon>
        <taxon>Streptophyta</taxon>
        <taxon>Embryophyta</taxon>
        <taxon>Tracheophyta</taxon>
        <taxon>Spermatophyta</taxon>
        <taxon>Magnoliopsida</taxon>
        <taxon>Liliopsida</taxon>
        <taxon>Poales</taxon>
        <taxon>Poaceae</taxon>
        <taxon>BOP clade</taxon>
        <taxon>Pooideae</taxon>
        <taxon>Triticodae</taxon>
        <taxon>Triticeae</taxon>
        <taxon>Triticinae</taxon>
        <taxon>Triticum</taxon>
    </lineage>
</organism>
<dbReference type="InterPro" id="IPR056789">
    <property type="entry name" value="LRR_R13L1-DRL21"/>
</dbReference>
<dbReference type="InterPro" id="IPR032675">
    <property type="entry name" value="LRR_dom_sf"/>
</dbReference>
<proteinExistence type="predicted"/>
<keyword evidence="3" id="KW-1185">Reference proteome</keyword>
<dbReference type="EnsemblPlants" id="TraesCS5B02G570000.1">
    <property type="protein sequence ID" value="TraesCS5B02G570000.1.cds1"/>
    <property type="gene ID" value="TraesCS5B02G570000"/>
</dbReference>
<dbReference type="AlphaFoldDB" id="A0A3B6LZ14"/>
<feature type="domain" description="R13L1/DRL21-like LRR repeat region" evidence="1">
    <location>
        <begin position="66"/>
        <end position="176"/>
    </location>
</feature>
<dbReference type="Gramene" id="TraesROB_scaffold_022668_01G000100.1">
    <property type="protein sequence ID" value="TraesROB_scaffold_022668_01G000100.1"/>
    <property type="gene ID" value="TraesROB_scaffold_022668_01G000100"/>
</dbReference>